<name>A0A0F3MS62_RICFI</name>
<dbReference type="AlphaFoldDB" id="A0A0F3MS62"/>
<protein>
    <submittedName>
        <fullName evidence="1">Uncharacterized protein</fullName>
    </submittedName>
</protein>
<gene>
    <name evidence="1" type="ORF">RFEPED_0666</name>
</gene>
<reference evidence="1 2" key="1">
    <citation type="submission" date="2015-01" db="EMBL/GenBank/DDBJ databases">
        <title>Genome Sequencing of Rickettsiales.</title>
        <authorList>
            <person name="Daugherty S.C."/>
            <person name="Su Q."/>
            <person name="Abolude K."/>
            <person name="Beier-Sexton M."/>
            <person name="Carlyon J.A."/>
            <person name="Carter R."/>
            <person name="Day N.P."/>
            <person name="Dumler S.J."/>
            <person name="Dyachenko V."/>
            <person name="Godinez A."/>
            <person name="Kurtti T.J."/>
            <person name="Lichay M."/>
            <person name="Mullins K.E."/>
            <person name="Ott S."/>
            <person name="Pappas-Brown V."/>
            <person name="Paris D.H."/>
            <person name="Patel P."/>
            <person name="Richards A.L."/>
            <person name="Sadzewicz L."/>
            <person name="Sears K."/>
            <person name="Seidman D."/>
            <person name="Sengamalay N."/>
            <person name="Stenos J."/>
            <person name="Tallon L.J."/>
            <person name="Vincent G."/>
            <person name="Fraser C.M."/>
            <person name="Munderloh U."/>
            <person name="Dunning-Hotopp J.C."/>
        </authorList>
    </citation>
    <scope>NUCLEOTIDE SEQUENCE [LARGE SCALE GENOMIC DNA]</scope>
    <source>
        <strain evidence="1 2">Pedreira</strain>
    </source>
</reference>
<dbReference type="PATRIC" id="fig|1359196.3.peg.644"/>
<evidence type="ECO:0000313" key="1">
    <source>
        <dbReference type="EMBL" id="KJV58287.1"/>
    </source>
</evidence>
<dbReference type="Proteomes" id="UP000033475">
    <property type="component" value="Unassembled WGS sequence"/>
</dbReference>
<organism evidence="1 2">
    <name type="scientific">Rickettsia felis str. Pedreira</name>
    <dbReference type="NCBI Taxonomy" id="1359196"/>
    <lineage>
        <taxon>Bacteria</taxon>
        <taxon>Pseudomonadati</taxon>
        <taxon>Pseudomonadota</taxon>
        <taxon>Alphaproteobacteria</taxon>
        <taxon>Rickettsiales</taxon>
        <taxon>Rickettsiaceae</taxon>
        <taxon>Rickettsieae</taxon>
        <taxon>Rickettsia</taxon>
        <taxon>spotted fever group</taxon>
    </lineage>
</organism>
<sequence>MALLTDSVSFLRKQESITLKLFKSRGYLALCWIPAFAGMT</sequence>
<dbReference type="EMBL" id="LANQ01000001">
    <property type="protein sequence ID" value="KJV58287.1"/>
    <property type="molecule type" value="Genomic_DNA"/>
</dbReference>
<proteinExistence type="predicted"/>
<evidence type="ECO:0000313" key="2">
    <source>
        <dbReference type="Proteomes" id="UP000033475"/>
    </source>
</evidence>
<comment type="caution">
    <text evidence="1">The sequence shown here is derived from an EMBL/GenBank/DDBJ whole genome shotgun (WGS) entry which is preliminary data.</text>
</comment>
<accession>A0A0F3MS62</accession>